<dbReference type="OrthoDB" id="1908944at2759"/>
<protein>
    <submittedName>
        <fullName evidence="2">ELM2 domain-containing protein</fullName>
    </submittedName>
</protein>
<evidence type="ECO:0000256" key="1">
    <source>
        <dbReference type="SAM" id="MobiDB-lite"/>
    </source>
</evidence>
<name>A0A5A7Q5P8_STRAF</name>
<dbReference type="PANTHER" id="PTHR46872:SF5">
    <property type="entry name" value="MYB-LIKE DOMAIN-CONTAINING PROTEIN"/>
    <property type="match status" value="1"/>
</dbReference>
<feature type="region of interest" description="Disordered" evidence="1">
    <location>
        <begin position="71"/>
        <end position="93"/>
    </location>
</feature>
<keyword evidence="3" id="KW-1185">Reference proteome</keyword>
<gene>
    <name evidence="2" type="ORF">STAS_17255</name>
</gene>
<sequence length="236" mass="26898">MKMGIKCSLNAEEFPEPSFSLLKTHDYNKRLTLNVDGSHISGAKNVYCELHYDEPLEHKVPNTTYRTNKEFETSAPLSPVVNSSSDEEDSVEGPDSFWPNFLENDFSIPRSPSEQFHNLYASLLYRPPRKEVPIGLDYQVEILMWDPKASRRNLSPFYNERELELMGNGIIPMPDLTLDGLKAGRGWPDCSCHDMGSVRCVQQHVKEARDELLDSVSPDNFMKLGLEEMGEEVAQR</sequence>
<evidence type="ECO:0000313" key="2">
    <source>
        <dbReference type="EMBL" id="GER40569.1"/>
    </source>
</evidence>
<dbReference type="AlphaFoldDB" id="A0A5A7Q5P8"/>
<evidence type="ECO:0000313" key="3">
    <source>
        <dbReference type="Proteomes" id="UP000325081"/>
    </source>
</evidence>
<accession>A0A5A7Q5P8</accession>
<dbReference type="Proteomes" id="UP000325081">
    <property type="component" value="Unassembled WGS sequence"/>
</dbReference>
<dbReference type="EMBL" id="BKCP01005927">
    <property type="protein sequence ID" value="GER40569.1"/>
    <property type="molecule type" value="Genomic_DNA"/>
</dbReference>
<proteinExistence type="predicted"/>
<comment type="caution">
    <text evidence="2">The sequence shown here is derived from an EMBL/GenBank/DDBJ whole genome shotgun (WGS) entry which is preliminary data.</text>
</comment>
<dbReference type="PANTHER" id="PTHR46872">
    <property type="entry name" value="DNA BINDING PROTEIN"/>
    <property type="match status" value="1"/>
</dbReference>
<organism evidence="2 3">
    <name type="scientific">Striga asiatica</name>
    <name type="common">Asiatic witchweed</name>
    <name type="synonym">Buchnera asiatica</name>
    <dbReference type="NCBI Taxonomy" id="4170"/>
    <lineage>
        <taxon>Eukaryota</taxon>
        <taxon>Viridiplantae</taxon>
        <taxon>Streptophyta</taxon>
        <taxon>Embryophyta</taxon>
        <taxon>Tracheophyta</taxon>
        <taxon>Spermatophyta</taxon>
        <taxon>Magnoliopsida</taxon>
        <taxon>eudicotyledons</taxon>
        <taxon>Gunneridae</taxon>
        <taxon>Pentapetalae</taxon>
        <taxon>asterids</taxon>
        <taxon>lamiids</taxon>
        <taxon>Lamiales</taxon>
        <taxon>Orobanchaceae</taxon>
        <taxon>Buchnereae</taxon>
        <taxon>Striga</taxon>
    </lineage>
</organism>
<reference evidence="3" key="1">
    <citation type="journal article" date="2019" name="Curr. Biol.">
        <title>Genome Sequence of Striga asiatica Provides Insight into the Evolution of Plant Parasitism.</title>
        <authorList>
            <person name="Yoshida S."/>
            <person name="Kim S."/>
            <person name="Wafula E.K."/>
            <person name="Tanskanen J."/>
            <person name="Kim Y.M."/>
            <person name="Honaas L."/>
            <person name="Yang Z."/>
            <person name="Spallek T."/>
            <person name="Conn C.E."/>
            <person name="Ichihashi Y."/>
            <person name="Cheong K."/>
            <person name="Cui S."/>
            <person name="Der J.P."/>
            <person name="Gundlach H."/>
            <person name="Jiao Y."/>
            <person name="Hori C."/>
            <person name="Ishida J.K."/>
            <person name="Kasahara H."/>
            <person name="Kiba T."/>
            <person name="Kim M.S."/>
            <person name="Koo N."/>
            <person name="Laohavisit A."/>
            <person name="Lee Y.H."/>
            <person name="Lumba S."/>
            <person name="McCourt P."/>
            <person name="Mortimer J.C."/>
            <person name="Mutuku J.M."/>
            <person name="Nomura T."/>
            <person name="Sasaki-Sekimoto Y."/>
            <person name="Seto Y."/>
            <person name="Wang Y."/>
            <person name="Wakatake T."/>
            <person name="Sakakibara H."/>
            <person name="Demura T."/>
            <person name="Yamaguchi S."/>
            <person name="Yoneyama K."/>
            <person name="Manabe R.I."/>
            <person name="Nelson D.C."/>
            <person name="Schulman A.H."/>
            <person name="Timko M.P."/>
            <person name="dePamphilis C.W."/>
            <person name="Choi D."/>
            <person name="Shirasu K."/>
        </authorList>
    </citation>
    <scope>NUCLEOTIDE SEQUENCE [LARGE SCALE GENOMIC DNA]</scope>
    <source>
        <strain evidence="3">cv. UVA1</strain>
    </source>
</reference>